<sequence length="147" mass="17265">MADEAVSLFKCFYERNPYILAPKPHRPVVQRERGLSLLEANMLHPKHLYTRLSWRSQSQATNKHTSVQNACIVDIYNEKKDGKLNKGNNGGRIHIEAEDNRKTEDFRSSGHPAPPHVTHYFRRWWWWCNREEEMMVCFFAGLVVVVV</sequence>
<comment type="caution">
    <text evidence="1">The sequence shown here is derived from an EMBL/GenBank/DDBJ whole genome shotgun (WGS) entry which is preliminary data.</text>
</comment>
<protein>
    <recommendedName>
        <fullName evidence="3">DET1- and DDB1-associated protein 1</fullName>
    </recommendedName>
</protein>
<accession>A0ABQ7XUY5</accession>
<keyword evidence="2" id="KW-1185">Reference proteome</keyword>
<reference evidence="1 2" key="1">
    <citation type="submission" date="2021-05" db="EMBL/GenBank/DDBJ databases">
        <title>Genome Assembly of Synthetic Allotetraploid Brassica napus Reveals Homoeologous Exchanges between Subgenomes.</title>
        <authorList>
            <person name="Davis J.T."/>
        </authorList>
    </citation>
    <scope>NUCLEOTIDE SEQUENCE [LARGE SCALE GENOMIC DNA]</scope>
    <source>
        <strain evidence="2">cv. Da-Ae</strain>
        <tissue evidence="1">Seedling</tissue>
    </source>
</reference>
<name>A0ABQ7XUY5_BRANA</name>
<organism evidence="1 2">
    <name type="scientific">Brassica napus</name>
    <name type="common">Rape</name>
    <dbReference type="NCBI Taxonomy" id="3708"/>
    <lineage>
        <taxon>Eukaryota</taxon>
        <taxon>Viridiplantae</taxon>
        <taxon>Streptophyta</taxon>
        <taxon>Embryophyta</taxon>
        <taxon>Tracheophyta</taxon>
        <taxon>Spermatophyta</taxon>
        <taxon>Magnoliopsida</taxon>
        <taxon>eudicotyledons</taxon>
        <taxon>Gunneridae</taxon>
        <taxon>Pentapetalae</taxon>
        <taxon>rosids</taxon>
        <taxon>malvids</taxon>
        <taxon>Brassicales</taxon>
        <taxon>Brassicaceae</taxon>
        <taxon>Brassiceae</taxon>
        <taxon>Brassica</taxon>
    </lineage>
</organism>
<dbReference type="EMBL" id="JAGKQM010000019">
    <property type="protein sequence ID" value="KAH0859743.1"/>
    <property type="molecule type" value="Genomic_DNA"/>
</dbReference>
<evidence type="ECO:0008006" key="3">
    <source>
        <dbReference type="Google" id="ProtNLM"/>
    </source>
</evidence>
<dbReference type="Proteomes" id="UP000824890">
    <property type="component" value="Unassembled WGS sequence"/>
</dbReference>
<evidence type="ECO:0000313" key="2">
    <source>
        <dbReference type="Proteomes" id="UP000824890"/>
    </source>
</evidence>
<gene>
    <name evidence="1" type="ORF">HID58_088004</name>
</gene>
<proteinExistence type="predicted"/>
<evidence type="ECO:0000313" key="1">
    <source>
        <dbReference type="EMBL" id="KAH0859743.1"/>
    </source>
</evidence>